<comment type="caution">
    <text evidence="1">The sequence shown here is derived from an EMBL/GenBank/DDBJ whole genome shotgun (WGS) entry which is preliminary data.</text>
</comment>
<sequence>MYSCINELKWAGLPTLTQAQLKKLLLEADPDWQHVLTYLSEVKIFVISNDRRDVIAELCLLQRGDEAELINLAVTKEHRGFGLAKSLIKHAIENAWQSSVSTVLIKTGNSSFDQLALYQKCGFRMSYIERDVFKHYPEPIYENGIRCIDQVVLSIELTV</sequence>
<dbReference type="InterPro" id="IPR016181">
    <property type="entry name" value="Acyl_CoA_acyltransferase"/>
</dbReference>
<dbReference type="SUPFAM" id="SSF55729">
    <property type="entry name" value="Acyl-CoA N-acyltransferases (Nat)"/>
    <property type="match status" value="1"/>
</dbReference>
<dbReference type="CDD" id="cd04301">
    <property type="entry name" value="NAT_SF"/>
    <property type="match status" value="1"/>
</dbReference>
<proteinExistence type="predicted"/>
<organism evidence="1 2">
    <name type="scientific">Acinetobacter junii</name>
    <dbReference type="NCBI Taxonomy" id="40215"/>
    <lineage>
        <taxon>Bacteria</taxon>
        <taxon>Pseudomonadati</taxon>
        <taxon>Pseudomonadota</taxon>
        <taxon>Gammaproteobacteria</taxon>
        <taxon>Moraxellales</taxon>
        <taxon>Moraxellaceae</taxon>
        <taxon>Acinetobacter</taxon>
    </lineage>
</organism>
<gene>
    <name evidence="1" type="ORF">DC346_05025</name>
</gene>
<name>A0A365PKK6_ACIJU</name>
<dbReference type="AlphaFoldDB" id="A0A365PKK6"/>
<dbReference type="Proteomes" id="UP000253688">
    <property type="component" value="Unassembled WGS sequence"/>
</dbReference>
<protein>
    <submittedName>
        <fullName evidence="1">GNAT family N-acetyltransferase</fullName>
    </submittedName>
</protein>
<dbReference type="Pfam" id="PF00583">
    <property type="entry name" value="Acetyltransf_1"/>
    <property type="match status" value="1"/>
</dbReference>
<dbReference type="RefSeq" id="WP_112987162.1">
    <property type="nucleotide sequence ID" value="NZ_CP078018.1"/>
</dbReference>
<keyword evidence="1" id="KW-0808">Transferase</keyword>
<evidence type="ECO:0000313" key="2">
    <source>
        <dbReference type="Proteomes" id="UP000253688"/>
    </source>
</evidence>
<dbReference type="Gene3D" id="3.40.630.30">
    <property type="match status" value="1"/>
</dbReference>
<dbReference type="GO" id="GO:0016747">
    <property type="term" value="F:acyltransferase activity, transferring groups other than amino-acyl groups"/>
    <property type="evidence" value="ECO:0007669"/>
    <property type="project" value="InterPro"/>
</dbReference>
<reference evidence="1 2" key="1">
    <citation type="submission" date="2018-04" db="EMBL/GenBank/DDBJ databases">
        <title>Acinetobacter junii Genome sequencing and assembly.</title>
        <authorList>
            <person name="Su J."/>
            <person name="Rensing C."/>
            <person name="Mazhar H.S."/>
        </authorList>
    </citation>
    <scope>NUCLEOTIDE SEQUENCE [LARGE SCALE GENOMIC DNA]</scope>
    <source>
        <strain evidence="1 2">SC22</strain>
    </source>
</reference>
<accession>A0A365PKK6</accession>
<dbReference type="PROSITE" id="PS51186">
    <property type="entry name" value="GNAT"/>
    <property type="match status" value="1"/>
</dbReference>
<evidence type="ECO:0000313" key="1">
    <source>
        <dbReference type="EMBL" id="RBA48885.1"/>
    </source>
</evidence>
<dbReference type="EMBL" id="QEWH01000025">
    <property type="protein sequence ID" value="RBA48885.1"/>
    <property type="molecule type" value="Genomic_DNA"/>
</dbReference>
<dbReference type="InterPro" id="IPR000182">
    <property type="entry name" value="GNAT_dom"/>
</dbReference>